<dbReference type="InterPro" id="IPR053221">
    <property type="entry name" value="Burnettramic_acid_biosynth"/>
</dbReference>
<dbReference type="PANTHER" id="PTHR38887">
    <property type="entry name" value="CHROMOSOME 21, WHOLE GENOME SHOTGUN SEQUENCE"/>
    <property type="match status" value="1"/>
</dbReference>
<sequence length="366" mass="40947">MSYMPRQIDERALPCVLPQISHSLFGGKYNSPFVRAYPHALSAYGTPESSFLAFVDGLNESFIANPALESATHVGMGLSAFGGPHGHMIGKAVKMASKAATSGVGSKRSKVFLEEINRDMFAAHGLKVEVLPTFSMLQVIGCPSTQFQSGPLPPPWETPTLGDNVNAATMQQQEESQMMRMHALDGYVMHLDYHVVAQAESDDWLKRMGEKQAAKKAAKQNEKKAEDLADAHKKRNEKIRDAQEKYNKDAHKYNEELRKLQEELQDDLRKDAHSPGKQEKARRKYQEELQKLEKDKGVGKLQEDMQDADEEVLKFQRDENKEAKHLNWVVVTPVGWANQAQSNHAAAAKLSAGDHIKKHFIKSLFG</sequence>
<protein>
    <submittedName>
        <fullName evidence="2">Uncharacterized protein</fullName>
    </submittedName>
</protein>
<evidence type="ECO:0000313" key="3">
    <source>
        <dbReference type="Proteomes" id="UP001341245"/>
    </source>
</evidence>
<feature type="region of interest" description="Disordered" evidence="1">
    <location>
        <begin position="215"/>
        <end position="249"/>
    </location>
</feature>
<dbReference type="Proteomes" id="UP001341245">
    <property type="component" value="Unassembled WGS sequence"/>
</dbReference>
<organism evidence="2 3">
    <name type="scientific">Aureobasidium pullulans</name>
    <name type="common">Black yeast</name>
    <name type="synonym">Pullularia pullulans</name>
    <dbReference type="NCBI Taxonomy" id="5580"/>
    <lineage>
        <taxon>Eukaryota</taxon>
        <taxon>Fungi</taxon>
        <taxon>Dikarya</taxon>
        <taxon>Ascomycota</taxon>
        <taxon>Pezizomycotina</taxon>
        <taxon>Dothideomycetes</taxon>
        <taxon>Dothideomycetidae</taxon>
        <taxon>Dothideales</taxon>
        <taxon>Saccotheciaceae</taxon>
        <taxon>Aureobasidium</taxon>
    </lineage>
</organism>
<accession>A0ABR0TSM8</accession>
<dbReference type="EMBL" id="JASGXD010000002">
    <property type="protein sequence ID" value="KAK6007468.1"/>
    <property type="molecule type" value="Genomic_DNA"/>
</dbReference>
<reference evidence="2 3" key="1">
    <citation type="submission" date="2023-11" db="EMBL/GenBank/DDBJ databases">
        <title>Draft genome sequence and annotation of the polyextremotolerant black yeast-like fungus Aureobasidium pullulans NRRL 62042.</title>
        <authorList>
            <person name="Dielentheis-Frenken M.R.E."/>
            <person name="Wibberg D."/>
            <person name="Blank L.M."/>
            <person name="Tiso T."/>
        </authorList>
    </citation>
    <scope>NUCLEOTIDE SEQUENCE [LARGE SCALE GENOMIC DNA]</scope>
    <source>
        <strain evidence="2 3">NRRL 62042</strain>
    </source>
</reference>
<gene>
    <name evidence="2" type="ORF">QM012_004282</name>
</gene>
<feature type="compositionally biased region" description="Basic and acidic residues" evidence="1">
    <location>
        <begin position="215"/>
        <end position="231"/>
    </location>
</feature>
<evidence type="ECO:0000256" key="1">
    <source>
        <dbReference type="SAM" id="MobiDB-lite"/>
    </source>
</evidence>
<proteinExistence type="predicted"/>
<keyword evidence="3" id="KW-1185">Reference proteome</keyword>
<feature type="compositionally biased region" description="Basic and acidic residues" evidence="1">
    <location>
        <begin position="238"/>
        <end position="249"/>
    </location>
</feature>
<evidence type="ECO:0000313" key="2">
    <source>
        <dbReference type="EMBL" id="KAK6007468.1"/>
    </source>
</evidence>
<dbReference type="PANTHER" id="PTHR38887:SF1">
    <property type="entry name" value="RAS MODIFICATION PROTEIN ERF4"/>
    <property type="match status" value="1"/>
</dbReference>
<name>A0ABR0TSM8_AURPU</name>
<comment type="caution">
    <text evidence="2">The sequence shown here is derived from an EMBL/GenBank/DDBJ whole genome shotgun (WGS) entry which is preliminary data.</text>
</comment>